<accession>A0ABV8JCS5</accession>
<name>A0ABV8JCS5_9BACL</name>
<keyword evidence="2" id="KW-1185">Reference proteome</keyword>
<gene>
    <name evidence="1" type="ORF">ACFOUO_07785</name>
</gene>
<evidence type="ECO:0000313" key="2">
    <source>
        <dbReference type="Proteomes" id="UP001595843"/>
    </source>
</evidence>
<protein>
    <submittedName>
        <fullName evidence="1">Uncharacterized protein</fullName>
    </submittedName>
</protein>
<sequence length="306" mass="33187">MTMRITRLIPLSVTGAMLFSCVFHPNFSEASTSDNGASSTASVIEQVTGVDGLIDQGASDSKNIFIADNESGTTKVPKNPESDPIINGNDMDSLKIHFPKIGLKNGVLTDNGTVVYEDKNHPVDFSVQVTNESVRSLIKIDNASAPHEYSFTLDLPKGTKLVSAKDYLGEEYDTGEVFVVDSDNIIQGVFDPAWAKGANGKPVPTNYIIDGNKLTQVINFNKNTAIPVVADPSWTKIAKCSGAIAWFLGSNAVPAAKIIKAKKYIKALGGLRKSAMLLIKASTWEERLREGKVEQLCKSWGDCFRR</sequence>
<dbReference type="PROSITE" id="PS51257">
    <property type="entry name" value="PROKAR_LIPOPROTEIN"/>
    <property type="match status" value="1"/>
</dbReference>
<proteinExistence type="predicted"/>
<dbReference type="Proteomes" id="UP001595843">
    <property type="component" value="Unassembled WGS sequence"/>
</dbReference>
<reference evidence="2" key="1">
    <citation type="journal article" date="2019" name="Int. J. Syst. Evol. Microbiol.">
        <title>The Global Catalogue of Microorganisms (GCM) 10K type strain sequencing project: providing services to taxonomists for standard genome sequencing and annotation.</title>
        <authorList>
            <consortium name="The Broad Institute Genomics Platform"/>
            <consortium name="The Broad Institute Genome Sequencing Center for Infectious Disease"/>
            <person name="Wu L."/>
            <person name="Ma J."/>
        </authorList>
    </citation>
    <scope>NUCLEOTIDE SEQUENCE [LARGE SCALE GENOMIC DNA]</scope>
    <source>
        <strain evidence="2">IBRC-M 10813</strain>
    </source>
</reference>
<comment type="caution">
    <text evidence="1">The sequence shown here is derived from an EMBL/GenBank/DDBJ whole genome shotgun (WGS) entry which is preliminary data.</text>
</comment>
<dbReference type="EMBL" id="JBHSAP010000009">
    <property type="protein sequence ID" value="MFC4076708.1"/>
    <property type="molecule type" value="Genomic_DNA"/>
</dbReference>
<dbReference type="RefSeq" id="WP_380703892.1">
    <property type="nucleotide sequence ID" value="NZ_JBHSAP010000009.1"/>
</dbReference>
<organism evidence="1 2">
    <name type="scientific">Salinithrix halophila</name>
    <dbReference type="NCBI Taxonomy" id="1485204"/>
    <lineage>
        <taxon>Bacteria</taxon>
        <taxon>Bacillati</taxon>
        <taxon>Bacillota</taxon>
        <taxon>Bacilli</taxon>
        <taxon>Bacillales</taxon>
        <taxon>Thermoactinomycetaceae</taxon>
        <taxon>Salinithrix</taxon>
    </lineage>
</organism>
<evidence type="ECO:0000313" key="1">
    <source>
        <dbReference type="EMBL" id="MFC4076708.1"/>
    </source>
</evidence>